<sequence>MDIFYSPEHRAHRGEFEFFRGELVPCFEKPERADYIHAALVRQELGNIVAPGSFPLDAIERVHAPRYLRFLEGAWDEWAALGNTRDAIPAVWPIRGFRHDVEPDSFIARLGMYSFDSGTPFTAGSWQAAKLGADIALSAQRRIAGGARAAFALSRPPGHHAGADFLGGYCFINNAAVAAQAFIDGGAHRVAILDVDYHHGNGTQSIFYGRPDVLFQSIHGDPKTEYPFFLGHADETGEGAGAGFNQNYPLPAGSGNDAWFAAFDLAASRIRAHAPDALVVSLGVDTYVGDPISKFRLDAPEYLRMGDAIAALGLPTLFIMEGGYAVKEIGDNVASVLRGFRDRAG</sequence>
<feature type="domain" description="Histone deacetylase" evidence="6">
    <location>
        <begin position="28"/>
        <end position="338"/>
    </location>
</feature>
<evidence type="ECO:0000313" key="8">
    <source>
        <dbReference type="Proteomes" id="UP000482155"/>
    </source>
</evidence>
<evidence type="ECO:0000256" key="1">
    <source>
        <dbReference type="ARBA" id="ARBA00001947"/>
    </source>
</evidence>
<dbReference type="InterPro" id="IPR000286">
    <property type="entry name" value="HDACs"/>
</dbReference>
<evidence type="ECO:0000313" key="7">
    <source>
        <dbReference type="EMBL" id="NEX62947.1"/>
    </source>
</evidence>
<dbReference type="Pfam" id="PF00850">
    <property type="entry name" value="Hist_deacetyl"/>
    <property type="match status" value="1"/>
</dbReference>
<dbReference type="AlphaFoldDB" id="A0A6B3SQB3"/>
<dbReference type="PANTHER" id="PTHR10625:SF17">
    <property type="entry name" value="HISTONE DEACETYLASE 8"/>
    <property type="match status" value="1"/>
</dbReference>
<dbReference type="PRINTS" id="PR01270">
    <property type="entry name" value="HDASUPER"/>
</dbReference>
<dbReference type="EMBL" id="JAAIVB010000063">
    <property type="protein sequence ID" value="NEX62947.1"/>
    <property type="molecule type" value="Genomic_DNA"/>
</dbReference>
<evidence type="ECO:0000256" key="5">
    <source>
        <dbReference type="ARBA" id="ARBA00022833"/>
    </source>
</evidence>
<dbReference type="InterPro" id="IPR023696">
    <property type="entry name" value="Ureohydrolase_dom_sf"/>
</dbReference>
<dbReference type="SUPFAM" id="SSF52768">
    <property type="entry name" value="Arginase/deacetylase"/>
    <property type="match status" value="1"/>
</dbReference>
<gene>
    <name evidence="7" type="ORF">G3574_17840</name>
</gene>
<evidence type="ECO:0000256" key="2">
    <source>
        <dbReference type="ARBA" id="ARBA00005947"/>
    </source>
</evidence>
<protein>
    <submittedName>
        <fullName evidence="7">Histone deacetylase family protein</fullName>
    </submittedName>
</protein>
<proteinExistence type="inferred from homology"/>
<keyword evidence="4" id="KW-0378">Hydrolase</keyword>
<accession>A0A6B3SQB3</accession>
<dbReference type="GO" id="GO:0016787">
    <property type="term" value="F:hydrolase activity"/>
    <property type="evidence" value="ECO:0007669"/>
    <property type="project" value="UniProtKB-KW"/>
</dbReference>
<dbReference type="PANTHER" id="PTHR10625">
    <property type="entry name" value="HISTONE DEACETYLASE HDAC1-RELATED"/>
    <property type="match status" value="1"/>
</dbReference>
<comment type="similarity">
    <text evidence="2">Belongs to the histone deacetylase family.</text>
</comment>
<dbReference type="InterPro" id="IPR037138">
    <property type="entry name" value="His_deacetylse_dom_sf"/>
</dbReference>
<dbReference type="GO" id="GO:0040029">
    <property type="term" value="P:epigenetic regulation of gene expression"/>
    <property type="evidence" value="ECO:0007669"/>
    <property type="project" value="TreeGrafter"/>
</dbReference>
<comment type="caution">
    <text evidence="7">The sequence shown here is derived from an EMBL/GenBank/DDBJ whole genome shotgun (WGS) entry which is preliminary data.</text>
</comment>
<reference evidence="7 8" key="1">
    <citation type="submission" date="2020-02" db="EMBL/GenBank/DDBJ databases">
        <authorList>
            <person name="Kim M.K."/>
        </authorList>
    </citation>
    <scope>NUCLEOTIDE SEQUENCE [LARGE SCALE GENOMIC DNA]</scope>
    <source>
        <strain evidence="7 8">17J57-3</strain>
    </source>
</reference>
<dbReference type="CDD" id="cd10001">
    <property type="entry name" value="HDAC_classII_APAH"/>
    <property type="match status" value="1"/>
</dbReference>
<dbReference type="GO" id="GO:0046872">
    <property type="term" value="F:metal ion binding"/>
    <property type="evidence" value="ECO:0007669"/>
    <property type="project" value="UniProtKB-KW"/>
</dbReference>
<organism evidence="7 8">
    <name type="scientific">Noviherbaspirillum galbum</name>
    <dbReference type="NCBI Taxonomy" id="2709383"/>
    <lineage>
        <taxon>Bacteria</taxon>
        <taxon>Pseudomonadati</taxon>
        <taxon>Pseudomonadota</taxon>
        <taxon>Betaproteobacteria</taxon>
        <taxon>Burkholderiales</taxon>
        <taxon>Oxalobacteraceae</taxon>
        <taxon>Noviherbaspirillum</taxon>
    </lineage>
</organism>
<keyword evidence="8" id="KW-1185">Reference proteome</keyword>
<keyword evidence="3" id="KW-0479">Metal-binding</keyword>
<comment type="cofactor">
    <cofactor evidence="1">
        <name>Zn(2+)</name>
        <dbReference type="ChEBI" id="CHEBI:29105"/>
    </cofactor>
</comment>
<dbReference type="RefSeq" id="WP_163966155.1">
    <property type="nucleotide sequence ID" value="NZ_JAAIVB010000063.1"/>
</dbReference>
<name>A0A6B3SQB3_9BURK</name>
<evidence type="ECO:0000256" key="4">
    <source>
        <dbReference type="ARBA" id="ARBA00022801"/>
    </source>
</evidence>
<dbReference type="GO" id="GO:0004407">
    <property type="term" value="F:histone deacetylase activity"/>
    <property type="evidence" value="ECO:0007669"/>
    <property type="project" value="TreeGrafter"/>
</dbReference>
<dbReference type="Gene3D" id="3.40.800.20">
    <property type="entry name" value="Histone deacetylase domain"/>
    <property type="match status" value="1"/>
</dbReference>
<evidence type="ECO:0000259" key="6">
    <source>
        <dbReference type="Pfam" id="PF00850"/>
    </source>
</evidence>
<dbReference type="InterPro" id="IPR023801">
    <property type="entry name" value="His_deacetylse_dom"/>
</dbReference>
<keyword evidence="5" id="KW-0862">Zinc</keyword>
<dbReference type="Proteomes" id="UP000482155">
    <property type="component" value="Unassembled WGS sequence"/>
</dbReference>
<evidence type="ECO:0000256" key="3">
    <source>
        <dbReference type="ARBA" id="ARBA00022723"/>
    </source>
</evidence>